<name>A0A1H4MAD3_STRMJ</name>
<protein>
    <submittedName>
        <fullName evidence="1">HEXXH motif-containing protein</fullName>
    </submittedName>
</protein>
<keyword evidence="2" id="KW-1185">Reference proteome</keyword>
<reference evidence="2" key="1">
    <citation type="submission" date="2016-10" db="EMBL/GenBank/DDBJ databases">
        <authorList>
            <person name="Varghese N."/>
            <person name="Submissions S."/>
        </authorList>
    </citation>
    <scope>NUCLEOTIDE SEQUENCE [LARGE SCALE GENOMIC DNA]</scope>
    <source>
        <strain evidence="2">DSM 40318</strain>
    </source>
</reference>
<gene>
    <name evidence="1" type="ORF">SAMN04490356_1716</name>
</gene>
<evidence type="ECO:0000313" key="1">
    <source>
        <dbReference type="EMBL" id="SEB79704.1"/>
    </source>
</evidence>
<dbReference type="Proteomes" id="UP000198609">
    <property type="component" value="Unassembled WGS sequence"/>
</dbReference>
<dbReference type="InterPro" id="IPR026337">
    <property type="entry name" value="AKG_HExxH"/>
</dbReference>
<dbReference type="RefSeq" id="WP_093461323.1">
    <property type="nucleotide sequence ID" value="NZ_FNST01000002.1"/>
</dbReference>
<dbReference type="NCBIfam" id="TIGR04267">
    <property type="entry name" value="mod_HExxH"/>
    <property type="match status" value="1"/>
</dbReference>
<dbReference type="EMBL" id="FNST01000002">
    <property type="protein sequence ID" value="SEB79704.1"/>
    <property type="molecule type" value="Genomic_DNA"/>
</dbReference>
<sequence>MHFLNLGHLCETVARLAHARTGQCPKGAPALGPAYRRAVSGLRPLAAEGEGISLSYEDGPWARHCEAEGIFEHIFAPASHSDEATREHWDAMVRQAVWHIRELSPDLGRMVDLLVTDVVIVNSGSDGGGSTNTLPGLVVMSPGDWGVPEYAECLVHEGLHTGLFVMDMVYGMFTLPPAELEKDQYRALSAVKIGKKRPLHAAFHAAAVAIPLMYLQHLRGVDTLITRYTDSLRGACEDIKRQREHFTPYGRLLLDEMSAWAEDEPLNFEHVARSISSPEFAGYGPVAARVGYSN</sequence>
<proteinExistence type="predicted"/>
<accession>A0A1H4MAD3</accession>
<dbReference type="AlphaFoldDB" id="A0A1H4MAD3"/>
<evidence type="ECO:0000313" key="2">
    <source>
        <dbReference type="Proteomes" id="UP000198609"/>
    </source>
</evidence>
<organism evidence="1 2">
    <name type="scientific">Streptomyces melanosporofaciens</name>
    <dbReference type="NCBI Taxonomy" id="67327"/>
    <lineage>
        <taxon>Bacteria</taxon>
        <taxon>Bacillati</taxon>
        <taxon>Actinomycetota</taxon>
        <taxon>Actinomycetes</taxon>
        <taxon>Kitasatosporales</taxon>
        <taxon>Streptomycetaceae</taxon>
        <taxon>Streptomyces</taxon>
        <taxon>Streptomyces violaceusniger group</taxon>
    </lineage>
</organism>